<name>A0A2M4CGA6_9DIPT</name>
<dbReference type="AlphaFoldDB" id="A0A2M4CGA6"/>
<dbReference type="EMBL" id="GGFJ01014807">
    <property type="protein sequence ID" value="MBW63948.1"/>
    <property type="molecule type" value="Transcribed_RNA"/>
</dbReference>
<proteinExistence type="predicted"/>
<reference evidence="1" key="1">
    <citation type="submission" date="2018-01" db="EMBL/GenBank/DDBJ databases">
        <title>An insight into the sialome of Amazonian anophelines.</title>
        <authorList>
            <person name="Ribeiro J.M."/>
            <person name="Scarpassa V."/>
            <person name="Calvo E."/>
        </authorList>
    </citation>
    <scope>NUCLEOTIDE SEQUENCE</scope>
    <source>
        <tissue evidence="1">Salivary glands</tissue>
    </source>
</reference>
<evidence type="ECO:0000313" key="1">
    <source>
        <dbReference type="EMBL" id="MBW63948.1"/>
    </source>
</evidence>
<accession>A0A2M4CGA6</accession>
<organism evidence="1">
    <name type="scientific">Anopheles marajoara</name>
    <dbReference type="NCBI Taxonomy" id="58244"/>
    <lineage>
        <taxon>Eukaryota</taxon>
        <taxon>Metazoa</taxon>
        <taxon>Ecdysozoa</taxon>
        <taxon>Arthropoda</taxon>
        <taxon>Hexapoda</taxon>
        <taxon>Insecta</taxon>
        <taxon>Pterygota</taxon>
        <taxon>Neoptera</taxon>
        <taxon>Endopterygota</taxon>
        <taxon>Diptera</taxon>
        <taxon>Nematocera</taxon>
        <taxon>Culicoidea</taxon>
        <taxon>Culicidae</taxon>
        <taxon>Anophelinae</taxon>
        <taxon>Anopheles</taxon>
    </lineage>
</organism>
<protein>
    <submittedName>
        <fullName evidence="1">Putative secreted protein</fullName>
    </submittedName>
</protein>
<sequence>MHASSFSLLLVRVFSSPNGAPRWKLTFPSHFHRVFLQRRRTSFSLASFLCSTDDAAGGGNSGNGKNL</sequence>